<dbReference type="InterPro" id="IPR000595">
    <property type="entry name" value="cNMP-bd_dom"/>
</dbReference>
<feature type="domain" description="CNNM transmembrane" evidence="6">
    <location>
        <begin position="57"/>
        <end position="260"/>
    </location>
</feature>
<dbReference type="GO" id="GO:0010960">
    <property type="term" value="P:magnesium ion homeostasis"/>
    <property type="evidence" value="ECO:0007669"/>
    <property type="project" value="InterPro"/>
</dbReference>
<dbReference type="PANTHER" id="PTHR12064">
    <property type="entry name" value="METAL TRANSPORTER CNNM"/>
    <property type="match status" value="1"/>
</dbReference>
<name>A0A1G4IB48_TRYEQ</name>
<evidence type="ECO:0000256" key="1">
    <source>
        <dbReference type="PROSITE-ProRule" id="PRU01193"/>
    </source>
</evidence>
<dbReference type="PANTHER" id="PTHR12064:SF94">
    <property type="entry name" value="UNEXTENDED PROTEIN"/>
    <property type="match status" value="1"/>
</dbReference>
<evidence type="ECO:0008006" key="9">
    <source>
        <dbReference type="Google" id="ProtNLM"/>
    </source>
</evidence>
<gene>
    <name evidence="7" type="ORF">TEOVI_000085500</name>
</gene>
<evidence type="ECO:0000259" key="5">
    <source>
        <dbReference type="PROSITE" id="PS50042"/>
    </source>
</evidence>
<evidence type="ECO:0000259" key="6">
    <source>
        <dbReference type="PROSITE" id="PS51846"/>
    </source>
</evidence>
<comment type="caution">
    <text evidence="7">The sequence shown here is derived from an EMBL/GenBank/DDBJ whole genome shotgun (WGS) entry which is preliminary data.</text>
</comment>
<organism evidence="7 8">
    <name type="scientific">Trypanosoma equiperdum</name>
    <dbReference type="NCBI Taxonomy" id="5694"/>
    <lineage>
        <taxon>Eukaryota</taxon>
        <taxon>Discoba</taxon>
        <taxon>Euglenozoa</taxon>
        <taxon>Kinetoplastea</taxon>
        <taxon>Metakinetoplastina</taxon>
        <taxon>Trypanosomatida</taxon>
        <taxon>Trypanosomatidae</taxon>
        <taxon>Trypanosoma</taxon>
    </lineage>
</organism>
<evidence type="ECO:0000256" key="2">
    <source>
        <dbReference type="SAM" id="MobiDB-lite"/>
    </source>
</evidence>
<feature type="region of interest" description="Disordered" evidence="2">
    <location>
        <begin position="702"/>
        <end position="739"/>
    </location>
</feature>
<feature type="signal peptide" evidence="4">
    <location>
        <begin position="1"/>
        <end position="32"/>
    </location>
</feature>
<sequence length="739" mass="81241">MVFGVRRCSRAILSGVLFLLLLHVVKLPLVAAAREHGIEEPESSSSGGASIRKTERHIYTILDHVILILVCLSFSAIFAGLTIGILCMDTLTLSIIASSGREPDRTHASRILPLRRQGHVTLCTLIISNMLMNVIVVQQLGALTELLCKFSYISGACKDNGGAPGIALFAVSTLLILIFTEIVPMSICKSKYSLAIAAAGCSVVRVARVLVYPVAMPLGLLLDRLVPHDAGQIYDRNELRKLMILHCEAHGERSGLATSELKLLIAAMDFQERKVCDIMKPMEDVTTVRVDDVLTPCLIESLWRSGRSRIPVQETLGGYRDVLIVKDLLSMPPLIEGATPLTIGEFVNGSARTALAVHKDTPLPTVLRMFQHAETQMLFVSGTDTVSLLTDENISMSMSVTLNQCTALRDTEIIGIVTLEDVLETLIKGEIYDEYDSYDFPAHTNSVLGEREVLLDLCGVPPPLSEPAQVPRVNFYSYYVQPGSDGTLTEAQIWAVAYYLTRSVPPFYLWHPGYVKMLLDECGIDQYTFPAPVPSGEAPSNSYPPLSGTVIAGNTEGTRDAPNSTNDLISRATEERAVLYRNGVESSVFTLILGGRVEVLVASCNSLLKQRSFDWLGEGALQLQRYIPDYDAVVLHPTRLYRIPRELYDRYQSFNNHYNRAFNAGLSAGRSHDGATILNVTSLEMSPIEAKDHPDGAAYVDIGEEDHHPMSPESAYGTFRGARKPGSRYEEMKLLNPPK</sequence>
<dbReference type="PROSITE" id="PS51846">
    <property type="entry name" value="CNNM"/>
    <property type="match status" value="1"/>
</dbReference>
<proteinExistence type="predicted"/>
<feature type="domain" description="Cyclic nucleotide-binding" evidence="5">
    <location>
        <begin position="579"/>
        <end position="650"/>
    </location>
</feature>
<feature type="chain" id="PRO_5009235375" description="CNNM transmembrane domain-containing protein" evidence="4">
    <location>
        <begin position="33"/>
        <end position="739"/>
    </location>
</feature>
<dbReference type="InterPro" id="IPR046342">
    <property type="entry name" value="CBS_dom_sf"/>
</dbReference>
<accession>A0A1G4IB48</accession>
<protein>
    <recommendedName>
        <fullName evidence="9">CNNM transmembrane domain-containing protein</fullName>
    </recommendedName>
</protein>
<dbReference type="Pfam" id="PF01595">
    <property type="entry name" value="CNNM"/>
    <property type="match status" value="1"/>
</dbReference>
<dbReference type="InterPro" id="IPR045095">
    <property type="entry name" value="ACDP"/>
</dbReference>
<dbReference type="SUPFAM" id="SSF54631">
    <property type="entry name" value="CBS-domain pair"/>
    <property type="match status" value="1"/>
</dbReference>
<dbReference type="AlphaFoldDB" id="A0A1G4IB48"/>
<feature type="transmembrane region" description="Helical" evidence="3">
    <location>
        <begin position="119"/>
        <end position="141"/>
    </location>
</feature>
<keyword evidence="1 3" id="KW-0472">Membrane</keyword>
<dbReference type="VEuPathDB" id="TriTrypDB:TEOVI_000085500"/>
<feature type="transmembrane region" description="Helical" evidence="3">
    <location>
        <begin position="161"/>
        <end position="180"/>
    </location>
</feature>
<reference evidence="7" key="1">
    <citation type="submission" date="2016-09" db="EMBL/GenBank/DDBJ databases">
        <authorList>
            <person name="Hebert L."/>
            <person name="Moumen B."/>
        </authorList>
    </citation>
    <scope>NUCLEOTIDE SEQUENCE [LARGE SCALE GENOMIC DNA]</scope>
    <source>
        <strain evidence="7">OVI</strain>
    </source>
</reference>
<feature type="transmembrane region" description="Helical" evidence="3">
    <location>
        <begin position="192"/>
        <end position="215"/>
    </location>
</feature>
<dbReference type="GO" id="GO:0016020">
    <property type="term" value="C:membrane"/>
    <property type="evidence" value="ECO:0007669"/>
    <property type="project" value="UniProtKB-UniRule"/>
</dbReference>
<dbReference type="InterPro" id="IPR002550">
    <property type="entry name" value="CNNM"/>
</dbReference>
<keyword evidence="1 3" id="KW-1133">Transmembrane helix</keyword>
<evidence type="ECO:0000313" key="8">
    <source>
        <dbReference type="Proteomes" id="UP000195570"/>
    </source>
</evidence>
<keyword evidence="1 3" id="KW-0812">Transmembrane</keyword>
<dbReference type="EMBL" id="CZPT02001192">
    <property type="protein sequence ID" value="SCU69289.1"/>
    <property type="molecule type" value="Genomic_DNA"/>
</dbReference>
<keyword evidence="4" id="KW-0732">Signal</keyword>
<dbReference type="Proteomes" id="UP000195570">
    <property type="component" value="Unassembled WGS sequence"/>
</dbReference>
<feature type="transmembrane region" description="Helical" evidence="3">
    <location>
        <begin position="65"/>
        <end position="98"/>
    </location>
</feature>
<evidence type="ECO:0000256" key="4">
    <source>
        <dbReference type="SAM" id="SignalP"/>
    </source>
</evidence>
<keyword evidence="8" id="KW-1185">Reference proteome</keyword>
<dbReference type="InterPro" id="IPR018490">
    <property type="entry name" value="cNMP-bd_dom_sf"/>
</dbReference>
<dbReference type="GeneID" id="92374795"/>
<dbReference type="RefSeq" id="XP_067080279.1">
    <property type="nucleotide sequence ID" value="XM_067224178.1"/>
</dbReference>
<dbReference type="Gene3D" id="3.10.580.10">
    <property type="entry name" value="CBS-domain"/>
    <property type="match status" value="1"/>
</dbReference>
<dbReference type="SUPFAM" id="SSF51206">
    <property type="entry name" value="cAMP-binding domain-like"/>
    <property type="match status" value="1"/>
</dbReference>
<evidence type="ECO:0000256" key="3">
    <source>
        <dbReference type="SAM" id="Phobius"/>
    </source>
</evidence>
<dbReference type="PROSITE" id="PS50042">
    <property type="entry name" value="CNMP_BINDING_3"/>
    <property type="match status" value="1"/>
</dbReference>
<evidence type="ECO:0000313" key="7">
    <source>
        <dbReference type="EMBL" id="SCU69289.1"/>
    </source>
</evidence>